<dbReference type="SUPFAM" id="SSF51261">
    <property type="entry name" value="Duplicated hybrid motif"/>
    <property type="match status" value="1"/>
</dbReference>
<name>A0AAU8JVP1_9ACTN</name>
<dbReference type="GO" id="GO:0004222">
    <property type="term" value="F:metalloendopeptidase activity"/>
    <property type="evidence" value="ECO:0007669"/>
    <property type="project" value="TreeGrafter"/>
</dbReference>
<evidence type="ECO:0000313" key="2">
    <source>
        <dbReference type="EMBL" id="XCM80014.1"/>
    </source>
</evidence>
<dbReference type="PANTHER" id="PTHR21666:SF270">
    <property type="entry name" value="MUREIN HYDROLASE ACTIVATOR ENVC"/>
    <property type="match status" value="1"/>
</dbReference>
<dbReference type="RefSeq" id="WP_354640975.1">
    <property type="nucleotide sequence ID" value="NZ_CP159872.1"/>
</dbReference>
<keyword evidence="2" id="KW-0378">Hydrolase</keyword>
<dbReference type="Gene3D" id="2.70.70.10">
    <property type="entry name" value="Glucose Permease (Domain IIA)"/>
    <property type="match status" value="1"/>
</dbReference>
<dbReference type="Pfam" id="PF01551">
    <property type="entry name" value="Peptidase_M23"/>
    <property type="match status" value="1"/>
</dbReference>
<protein>
    <submittedName>
        <fullName evidence="2">M23 family metallopeptidase</fullName>
        <ecNumber evidence="2">3.4.-.-</ecNumber>
    </submittedName>
</protein>
<dbReference type="KEGG" id="kcm:ABWK59_14355"/>
<dbReference type="InterPro" id="IPR050570">
    <property type="entry name" value="Cell_wall_metabolism_enzyme"/>
</dbReference>
<dbReference type="FunFam" id="2.70.70.10:FF:000013">
    <property type="entry name" value="Peptidase family M23"/>
    <property type="match status" value="1"/>
</dbReference>
<dbReference type="PANTHER" id="PTHR21666">
    <property type="entry name" value="PEPTIDASE-RELATED"/>
    <property type="match status" value="1"/>
</dbReference>
<accession>A0AAU8JVP1</accession>
<proteinExistence type="predicted"/>
<dbReference type="InterPro" id="IPR016047">
    <property type="entry name" value="M23ase_b-sheet_dom"/>
</dbReference>
<dbReference type="EC" id="3.4.-.-" evidence="2"/>
<feature type="domain" description="M23ase beta-sheet core" evidence="1">
    <location>
        <begin position="110"/>
        <end position="203"/>
    </location>
</feature>
<reference evidence="2" key="1">
    <citation type="submission" date="2024-06" db="EMBL/GenBank/DDBJ databases">
        <title>The genome sequences of Kitasatospora sp. strain HUAS MG31.</title>
        <authorList>
            <person name="Mo P."/>
        </authorList>
    </citation>
    <scope>NUCLEOTIDE SEQUENCE</scope>
    <source>
        <strain evidence="2">HUAS MG31</strain>
    </source>
</reference>
<organism evidence="2">
    <name type="scientific">Kitasatospora camelliae</name>
    <dbReference type="NCBI Taxonomy" id="3156397"/>
    <lineage>
        <taxon>Bacteria</taxon>
        <taxon>Bacillati</taxon>
        <taxon>Actinomycetota</taxon>
        <taxon>Actinomycetes</taxon>
        <taxon>Kitasatosporales</taxon>
        <taxon>Streptomycetaceae</taxon>
        <taxon>Kitasatospora</taxon>
    </lineage>
</organism>
<dbReference type="EMBL" id="CP159872">
    <property type="protein sequence ID" value="XCM80014.1"/>
    <property type="molecule type" value="Genomic_DNA"/>
</dbReference>
<gene>
    <name evidence="2" type="ORF">ABWK59_14355</name>
</gene>
<evidence type="ECO:0000259" key="1">
    <source>
        <dbReference type="Pfam" id="PF01551"/>
    </source>
</evidence>
<dbReference type="InterPro" id="IPR011055">
    <property type="entry name" value="Dup_hybrid_motif"/>
</dbReference>
<dbReference type="CDD" id="cd12797">
    <property type="entry name" value="M23_peptidase"/>
    <property type="match status" value="1"/>
</dbReference>
<sequence length="215" mass="22631">MAIPSAATLGVFAVAAAYVQTDLAHQADLVHPQAAGPVAPHAAEETPEDAEAQYAAERAAAERAAADRVARNQARADLAKKAARPLFVLPVTQHGLSAGFGQSGVNWAARHTGIDFPVVPGTPVRAATDGVVTTRWDSSYGYLSIVTASDGTQTWYAHQRSYRIRKGPVKAGDVIGYSGSTGNSTGPHLHFEVRPNGESPIDPLPWLLAHGIDPR</sequence>
<dbReference type="AlphaFoldDB" id="A0AAU8JVP1"/>